<sequence length="57" mass="6573">MTSNLISKPIDVLNINLRYELDHSSIYPTEHYFLDHNFFNNSFGSFSKNISGQLPVP</sequence>
<organism evidence="1">
    <name type="scientific">marine sediment metagenome</name>
    <dbReference type="NCBI Taxonomy" id="412755"/>
    <lineage>
        <taxon>unclassified sequences</taxon>
        <taxon>metagenomes</taxon>
        <taxon>ecological metagenomes</taxon>
    </lineage>
</organism>
<dbReference type="EMBL" id="BARW01018771">
    <property type="protein sequence ID" value="GAJ01937.1"/>
    <property type="molecule type" value="Genomic_DNA"/>
</dbReference>
<gene>
    <name evidence="1" type="ORF">S12H4_32069</name>
</gene>
<name>X1UEE5_9ZZZZ</name>
<accession>X1UEE5</accession>
<dbReference type="AlphaFoldDB" id="X1UEE5"/>
<protein>
    <submittedName>
        <fullName evidence="1">Uncharacterized protein</fullName>
    </submittedName>
</protein>
<reference evidence="1" key="1">
    <citation type="journal article" date="2014" name="Front. Microbiol.">
        <title>High frequency of phylogenetically diverse reductive dehalogenase-homologous genes in deep subseafloor sedimentary metagenomes.</title>
        <authorList>
            <person name="Kawai M."/>
            <person name="Futagami T."/>
            <person name="Toyoda A."/>
            <person name="Takaki Y."/>
            <person name="Nishi S."/>
            <person name="Hori S."/>
            <person name="Arai W."/>
            <person name="Tsubouchi T."/>
            <person name="Morono Y."/>
            <person name="Uchiyama I."/>
            <person name="Ito T."/>
            <person name="Fujiyama A."/>
            <person name="Inagaki F."/>
            <person name="Takami H."/>
        </authorList>
    </citation>
    <scope>NUCLEOTIDE SEQUENCE</scope>
    <source>
        <strain evidence="1">Expedition CK06-06</strain>
    </source>
</reference>
<proteinExistence type="predicted"/>
<comment type="caution">
    <text evidence="1">The sequence shown here is derived from an EMBL/GenBank/DDBJ whole genome shotgun (WGS) entry which is preliminary data.</text>
</comment>
<evidence type="ECO:0000313" key="1">
    <source>
        <dbReference type="EMBL" id="GAJ01937.1"/>
    </source>
</evidence>